<evidence type="ECO:0000313" key="3">
    <source>
        <dbReference type="EMBL" id="MFC6751974.1"/>
    </source>
</evidence>
<dbReference type="InterPro" id="IPR002104">
    <property type="entry name" value="Integrase_catalytic"/>
</dbReference>
<protein>
    <submittedName>
        <fullName evidence="3">Tyrosine-type recombinase/integrase</fullName>
    </submittedName>
</protein>
<name>A0ABD5S6D6_9EURY</name>
<dbReference type="AlphaFoldDB" id="A0ABD5S6D6"/>
<dbReference type="Proteomes" id="UP001596442">
    <property type="component" value="Unassembled WGS sequence"/>
</dbReference>
<dbReference type="PROSITE" id="PS51898">
    <property type="entry name" value="TYR_RECOMBINASE"/>
    <property type="match status" value="1"/>
</dbReference>
<evidence type="ECO:0000259" key="2">
    <source>
        <dbReference type="PROSITE" id="PS51898"/>
    </source>
</evidence>
<comment type="caution">
    <text evidence="3">The sequence shown here is derived from an EMBL/GenBank/DDBJ whole genome shotgun (WGS) entry which is preliminary data.</text>
</comment>
<keyword evidence="4" id="KW-1185">Reference proteome</keyword>
<dbReference type="CDD" id="cd00397">
    <property type="entry name" value="DNA_BRE_C"/>
    <property type="match status" value="1"/>
</dbReference>
<accession>A0ABD5S6D6</accession>
<organism evidence="3 4">
    <name type="scientific">Halorubrum tibetense</name>
    <dbReference type="NCBI Taxonomy" id="175631"/>
    <lineage>
        <taxon>Archaea</taxon>
        <taxon>Methanobacteriati</taxon>
        <taxon>Methanobacteriota</taxon>
        <taxon>Stenosarchaea group</taxon>
        <taxon>Halobacteria</taxon>
        <taxon>Halobacteriales</taxon>
        <taxon>Haloferacaceae</taxon>
        <taxon>Halorubrum</taxon>
    </lineage>
</organism>
<dbReference type="Gene3D" id="1.10.443.10">
    <property type="entry name" value="Intergrase catalytic core"/>
    <property type="match status" value="1"/>
</dbReference>
<dbReference type="RefSeq" id="WP_379778195.1">
    <property type="nucleotide sequence ID" value="NZ_JBHSWW010000002.1"/>
</dbReference>
<dbReference type="InterPro" id="IPR013762">
    <property type="entry name" value="Integrase-like_cat_sf"/>
</dbReference>
<dbReference type="Pfam" id="PF00589">
    <property type="entry name" value="Phage_integrase"/>
    <property type="match status" value="1"/>
</dbReference>
<dbReference type="GO" id="GO:0006310">
    <property type="term" value="P:DNA recombination"/>
    <property type="evidence" value="ECO:0007669"/>
    <property type="project" value="UniProtKB-KW"/>
</dbReference>
<reference evidence="3 4" key="1">
    <citation type="journal article" date="2019" name="Int. J. Syst. Evol. Microbiol.">
        <title>The Global Catalogue of Microorganisms (GCM) 10K type strain sequencing project: providing services to taxonomists for standard genome sequencing and annotation.</title>
        <authorList>
            <consortium name="The Broad Institute Genomics Platform"/>
            <consortium name="The Broad Institute Genome Sequencing Center for Infectious Disease"/>
            <person name="Wu L."/>
            <person name="Ma J."/>
        </authorList>
    </citation>
    <scope>NUCLEOTIDE SEQUENCE [LARGE SCALE GENOMIC DNA]</scope>
    <source>
        <strain evidence="3 4">CGMCC 1.3239</strain>
    </source>
</reference>
<keyword evidence="1" id="KW-0233">DNA recombination</keyword>
<gene>
    <name evidence="3" type="ORF">ACFQEU_00575</name>
</gene>
<dbReference type="InterPro" id="IPR011010">
    <property type="entry name" value="DNA_brk_join_enz"/>
</dbReference>
<dbReference type="SUPFAM" id="SSF56349">
    <property type="entry name" value="DNA breaking-rejoining enzymes"/>
    <property type="match status" value="1"/>
</dbReference>
<dbReference type="EMBL" id="JBHSWW010000002">
    <property type="protein sequence ID" value="MFC6751974.1"/>
    <property type="molecule type" value="Genomic_DNA"/>
</dbReference>
<evidence type="ECO:0000256" key="1">
    <source>
        <dbReference type="ARBA" id="ARBA00023172"/>
    </source>
</evidence>
<feature type="domain" description="Tyr recombinase" evidence="2">
    <location>
        <begin position="164"/>
        <end position="368"/>
    </location>
</feature>
<sequence>MSSRGDDEQPIKSAAQYEPLNSRQREIYSSILAEFAEYLREKGKNPKKKRGYSDVNERISRFHRVVKWAWNNEELTTEFTADHGDAAIEGLADDSLCQLKGEPYSEGSKRKISNVLENWFEFRDVEWSPEINFTDNRAKNNADPYRKDELRQLWETSLRYKEIPKYNNLSPEDRDRWKAHIAQELGKPKEDVRPADWDAINNDWKVPSLIRTAREAGWRPDIVGRMAVEWYDPDAQTIYIPEGKAPKNDSSWDQELSAEGALALDKWLEQRANQELYDGRKEIWLTREGNPYSSGTLNDLLDNLMDDAGINQRGRKLVWYSFRHSIGTYVYHEYHDLRVVAEALRQNSTASADRYVHPLPELKQEVADLM</sequence>
<proteinExistence type="predicted"/>
<evidence type="ECO:0000313" key="4">
    <source>
        <dbReference type="Proteomes" id="UP001596442"/>
    </source>
</evidence>